<dbReference type="GO" id="GO:0005524">
    <property type="term" value="F:ATP binding"/>
    <property type="evidence" value="ECO:0007669"/>
    <property type="project" value="UniProtKB-KW"/>
</dbReference>
<dbReference type="PANTHER" id="PTHR43394">
    <property type="entry name" value="ATP-DEPENDENT PERMEASE MDL1, MITOCHONDRIAL"/>
    <property type="match status" value="1"/>
</dbReference>
<protein>
    <submittedName>
        <fullName evidence="8">ABC transporter ATP-binding protein/permease</fullName>
    </submittedName>
</protein>
<keyword evidence="8" id="KW-0067">ATP-binding</keyword>
<feature type="transmembrane region" description="Helical" evidence="5">
    <location>
        <begin position="47"/>
        <end position="74"/>
    </location>
</feature>
<dbReference type="PROSITE" id="PS50893">
    <property type="entry name" value="ABC_TRANSPORTER_2"/>
    <property type="match status" value="1"/>
</dbReference>
<dbReference type="Gene3D" id="3.40.50.300">
    <property type="entry name" value="P-loop containing nucleotide triphosphate hydrolases"/>
    <property type="match status" value="1"/>
</dbReference>
<feature type="transmembrane region" description="Helical" evidence="5">
    <location>
        <begin position="134"/>
        <end position="152"/>
    </location>
</feature>
<dbReference type="AlphaFoldDB" id="A0AAP3AJC0"/>
<feature type="domain" description="ABC transporter" evidence="6">
    <location>
        <begin position="336"/>
        <end position="549"/>
    </location>
</feature>
<keyword evidence="8" id="KW-0547">Nucleotide-binding</keyword>
<dbReference type="GO" id="GO:0015421">
    <property type="term" value="F:ABC-type oligopeptide transporter activity"/>
    <property type="evidence" value="ECO:0007669"/>
    <property type="project" value="TreeGrafter"/>
</dbReference>
<keyword evidence="3 5" id="KW-1133">Transmembrane helix</keyword>
<evidence type="ECO:0000313" key="9">
    <source>
        <dbReference type="Proteomes" id="UP001207440"/>
    </source>
</evidence>
<comment type="subcellular location">
    <subcellularLocation>
        <location evidence="1">Cell membrane</location>
        <topology evidence="1">Multi-pass membrane protein</topology>
    </subcellularLocation>
</comment>
<dbReference type="RefSeq" id="WP_064969715.1">
    <property type="nucleotide sequence ID" value="NZ_CP029760.1"/>
</dbReference>
<evidence type="ECO:0000256" key="2">
    <source>
        <dbReference type="ARBA" id="ARBA00022692"/>
    </source>
</evidence>
<feature type="domain" description="ABC transmembrane type-1" evidence="7">
    <location>
        <begin position="25"/>
        <end position="302"/>
    </location>
</feature>
<dbReference type="Gene3D" id="1.20.1560.10">
    <property type="entry name" value="ABC transporter type 1, transmembrane domain"/>
    <property type="match status" value="1"/>
</dbReference>
<dbReference type="SUPFAM" id="SSF90123">
    <property type="entry name" value="ABC transporter transmembrane region"/>
    <property type="match status" value="1"/>
</dbReference>
<feature type="transmembrane region" description="Helical" evidence="5">
    <location>
        <begin position="158"/>
        <end position="177"/>
    </location>
</feature>
<evidence type="ECO:0000313" key="8">
    <source>
        <dbReference type="EMBL" id="MCW0522830.1"/>
    </source>
</evidence>
<dbReference type="Pfam" id="PF00664">
    <property type="entry name" value="ABC_membrane"/>
    <property type="match status" value="1"/>
</dbReference>
<dbReference type="InterPro" id="IPR039421">
    <property type="entry name" value="Type_1_exporter"/>
</dbReference>
<reference evidence="8" key="1">
    <citation type="submission" date="2022-10" db="EMBL/GenBank/DDBJ databases">
        <title>Sifting through the core-genome to identify putative cross-protective antigens against Riemerella anatipestifer.</title>
        <authorList>
            <person name="Zheng X."/>
            <person name="Zhang W."/>
        </authorList>
    </citation>
    <scope>NUCLEOTIDE SEQUENCE</scope>
    <source>
        <strain evidence="8">ZWRA178</strain>
    </source>
</reference>
<name>A0AAP3AJC0_RIEAN</name>
<comment type="caution">
    <text evidence="8">The sequence shown here is derived from an EMBL/GenBank/DDBJ whole genome shotgun (WGS) entry which is preliminary data.</text>
</comment>
<organism evidence="8 9">
    <name type="scientific">Riemerella anatipestifer</name>
    <name type="common">Moraxella anatipestifer</name>
    <dbReference type="NCBI Taxonomy" id="34085"/>
    <lineage>
        <taxon>Bacteria</taxon>
        <taxon>Pseudomonadati</taxon>
        <taxon>Bacteroidota</taxon>
        <taxon>Flavobacteriia</taxon>
        <taxon>Flavobacteriales</taxon>
        <taxon>Weeksellaceae</taxon>
        <taxon>Riemerella</taxon>
    </lineage>
</organism>
<feature type="transmembrane region" description="Helical" evidence="5">
    <location>
        <begin position="21"/>
        <end position="41"/>
    </location>
</feature>
<evidence type="ECO:0000256" key="5">
    <source>
        <dbReference type="SAM" id="Phobius"/>
    </source>
</evidence>
<dbReference type="Pfam" id="PF00005">
    <property type="entry name" value="ABC_tran"/>
    <property type="match status" value="1"/>
</dbReference>
<keyword evidence="4 5" id="KW-0472">Membrane</keyword>
<evidence type="ECO:0000256" key="1">
    <source>
        <dbReference type="ARBA" id="ARBA00004651"/>
    </source>
</evidence>
<dbReference type="InterPro" id="IPR036640">
    <property type="entry name" value="ABC1_TM_sf"/>
</dbReference>
<dbReference type="InterPro" id="IPR027417">
    <property type="entry name" value="P-loop_NTPase"/>
</dbReference>
<dbReference type="InterPro" id="IPR011527">
    <property type="entry name" value="ABC1_TM_dom"/>
</dbReference>
<evidence type="ECO:0000256" key="3">
    <source>
        <dbReference type="ARBA" id="ARBA00022989"/>
    </source>
</evidence>
<proteinExistence type="predicted"/>
<evidence type="ECO:0000256" key="4">
    <source>
        <dbReference type="ARBA" id="ARBA00023136"/>
    </source>
</evidence>
<feature type="transmembrane region" description="Helical" evidence="5">
    <location>
        <begin position="246"/>
        <end position="267"/>
    </location>
</feature>
<feature type="transmembrane region" description="Helical" evidence="5">
    <location>
        <begin position="273"/>
        <end position="290"/>
    </location>
</feature>
<dbReference type="InterPro" id="IPR003439">
    <property type="entry name" value="ABC_transporter-like_ATP-bd"/>
</dbReference>
<dbReference type="SUPFAM" id="SSF52540">
    <property type="entry name" value="P-loop containing nucleoside triphosphate hydrolases"/>
    <property type="match status" value="1"/>
</dbReference>
<accession>A0AAP3AJC0</accession>
<sequence>MNKKLNELLLNLIKIERKDIVNIYLYGILSGLVYLSIPLGIQAIISYAFGAAMVTSIYLLIALVVLGTWLTGYFQIKVMMIIEKIQQKIFVDYTFKIAKRLPDIDLYSVNNYHLPELINRFFDTQNLQKSFSKMLLSIPTSIIQIIFGVILLSLYHVWLLVFGIFLIIGIVVLFKLTMKQGIETSLKESDSKYHLAAWLEDLSSAIKIFKVSSNSNIHLEETDKRVLPYLDYRTQHFHVLKFQYKLVIFFKVIITLVMLSIGVYLLINQKLNIGAFMAVEIVILLLLSAVEKLIKSLESYYDTIIALAKLDKITELKTENSGKHNIYHNSNAGVDISFNRVNYSFDGKTNKLENINFDVTANGITVISGDTASGKSLLLNLIAGFYTPTQGNIFINGVGIENIDMNIYRSKLGLMIDERGIFKGTIFENISVGNENIKLDDVVALAKEIGIDSHYFSNDLLSVINDVNYQLPYSTKKIIMLLRALIGNKKLILLKEPLEGLGESIKPKLIKYIQKTSQYRTYIIISQDKDLIKASQHHLSMNKGKLEVIK</sequence>
<dbReference type="GO" id="GO:0016887">
    <property type="term" value="F:ATP hydrolysis activity"/>
    <property type="evidence" value="ECO:0007669"/>
    <property type="project" value="InterPro"/>
</dbReference>
<dbReference type="PANTHER" id="PTHR43394:SF4">
    <property type="entry name" value="TOXIN SECRETION ABC TRANSPORTER ATP-BINDING PROTEIN"/>
    <property type="match status" value="1"/>
</dbReference>
<dbReference type="GO" id="GO:0005886">
    <property type="term" value="C:plasma membrane"/>
    <property type="evidence" value="ECO:0007669"/>
    <property type="project" value="UniProtKB-SubCell"/>
</dbReference>
<dbReference type="Proteomes" id="UP001207440">
    <property type="component" value="Unassembled WGS sequence"/>
</dbReference>
<gene>
    <name evidence="8" type="ORF">OKE68_00660</name>
</gene>
<keyword evidence="2 5" id="KW-0812">Transmembrane</keyword>
<dbReference type="PROSITE" id="PS50929">
    <property type="entry name" value="ABC_TM1F"/>
    <property type="match status" value="1"/>
</dbReference>
<evidence type="ECO:0000259" key="6">
    <source>
        <dbReference type="PROSITE" id="PS50893"/>
    </source>
</evidence>
<evidence type="ECO:0000259" key="7">
    <source>
        <dbReference type="PROSITE" id="PS50929"/>
    </source>
</evidence>
<dbReference type="EMBL" id="JAOZYT010000002">
    <property type="protein sequence ID" value="MCW0522830.1"/>
    <property type="molecule type" value="Genomic_DNA"/>
</dbReference>